<name>A0AAV6T532_SOLSE</name>
<comment type="caution">
    <text evidence="1">The sequence shown here is derived from an EMBL/GenBank/DDBJ whole genome shotgun (WGS) entry which is preliminary data.</text>
</comment>
<organism evidence="1 2">
    <name type="scientific">Solea senegalensis</name>
    <name type="common">Senegalese sole</name>
    <dbReference type="NCBI Taxonomy" id="28829"/>
    <lineage>
        <taxon>Eukaryota</taxon>
        <taxon>Metazoa</taxon>
        <taxon>Chordata</taxon>
        <taxon>Craniata</taxon>
        <taxon>Vertebrata</taxon>
        <taxon>Euteleostomi</taxon>
        <taxon>Actinopterygii</taxon>
        <taxon>Neopterygii</taxon>
        <taxon>Teleostei</taxon>
        <taxon>Neoteleostei</taxon>
        <taxon>Acanthomorphata</taxon>
        <taxon>Carangaria</taxon>
        <taxon>Pleuronectiformes</taxon>
        <taxon>Pleuronectoidei</taxon>
        <taxon>Soleidae</taxon>
        <taxon>Solea</taxon>
    </lineage>
</organism>
<gene>
    <name evidence="1" type="ORF">JOB18_013678</name>
</gene>
<evidence type="ECO:0000313" key="2">
    <source>
        <dbReference type="Proteomes" id="UP000693946"/>
    </source>
</evidence>
<protein>
    <submittedName>
        <fullName evidence="1">Uncharacterized protein</fullName>
    </submittedName>
</protein>
<keyword evidence="2" id="KW-1185">Reference proteome</keyword>
<dbReference type="AlphaFoldDB" id="A0AAV6T532"/>
<evidence type="ECO:0000313" key="1">
    <source>
        <dbReference type="EMBL" id="KAG7524544.1"/>
    </source>
</evidence>
<sequence length="108" mass="11822">MAVNKLRHATESPPLPTHLSQCDSCVMIWGVWTAVCLASPRRRIWRSFVEELPGGASWRSFLEELPGGASWRSVLVASFELLPSGDLEELPGGASWRSFLEELPGGAS</sequence>
<dbReference type="Proteomes" id="UP000693946">
    <property type="component" value="Linkage Group LG1"/>
</dbReference>
<dbReference type="EMBL" id="JAGKHQ010000001">
    <property type="protein sequence ID" value="KAG7524544.1"/>
    <property type="molecule type" value="Genomic_DNA"/>
</dbReference>
<proteinExistence type="predicted"/>
<reference evidence="1 2" key="1">
    <citation type="journal article" date="2021" name="Sci. Rep.">
        <title>Chromosome anchoring in Senegalese sole (Solea senegalensis) reveals sex-associated markers and genome rearrangements in flatfish.</title>
        <authorList>
            <person name="Guerrero-Cozar I."/>
            <person name="Gomez-Garrido J."/>
            <person name="Berbel C."/>
            <person name="Martinez-Blanch J.F."/>
            <person name="Alioto T."/>
            <person name="Claros M.G."/>
            <person name="Gagnaire P.A."/>
            <person name="Manchado M."/>
        </authorList>
    </citation>
    <scope>NUCLEOTIDE SEQUENCE [LARGE SCALE GENOMIC DNA]</scope>
    <source>
        <strain evidence="1">Sse05_10M</strain>
    </source>
</reference>
<accession>A0AAV6T532</accession>